<proteinExistence type="predicted"/>
<dbReference type="InterPro" id="IPR002514">
    <property type="entry name" value="Transposase_8"/>
</dbReference>
<dbReference type="eggNOG" id="COG2963">
    <property type="taxonomic scope" value="Bacteria"/>
</dbReference>
<dbReference type="AlphaFoldDB" id="A2SN48"/>
<dbReference type="Proteomes" id="UP000000366">
    <property type="component" value="Plasmid RPME01"/>
</dbReference>
<geneLocation type="plasmid" evidence="1 2">
    <name>RPME01</name>
</geneLocation>
<evidence type="ECO:0000313" key="2">
    <source>
        <dbReference type="Proteomes" id="UP000000366"/>
    </source>
</evidence>
<dbReference type="GO" id="GO:0006313">
    <property type="term" value="P:DNA transposition"/>
    <property type="evidence" value="ECO:0007669"/>
    <property type="project" value="InterPro"/>
</dbReference>
<keyword evidence="2" id="KW-1185">Reference proteome</keyword>
<reference evidence="1 2" key="1">
    <citation type="journal article" date="2007" name="J. Bacteriol.">
        <title>Whole-genome analysis of the methyl tert-butyl ether-degrading beta-proteobacterium Methylibium petroleiphilum PM1.</title>
        <authorList>
            <person name="Kane S.R."/>
            <person name="Chakicherla A.Y."/>
            <person name="Chain P.S.G."/>
            <person name="Schmidt R."/>
            <person name="Shin M.W."/>
            <person name="Legler T.C."/>
            <person name="Scow K.M."/>
            <person name="Larimer F.W."/>
            <person name="Lucas S.M."/>
            <person name="Richardson P.M."/>
            <person name="Hristova K.R."/>
        </authorList>
    </citation>
    <scope>NUCLEOTIDE SEQUENCE [LARGE SCALE GENOMIC DNA]</scope>
    <source>
        <strain evidence="2">ATCC BAA-1232 / LMG 22953 / PM1</strain>
        <plasmid evidence="1 2">RPME01</plasmid>
    </source>
</reference>
<dbReference type="Pfam" id="PF01527">
    <property type="entry name" value="HTH_Tnp_1"/>
    <property type="match status" value="1"/>
</dbReference>
<name>A2SN48_METPP</name>
<dbReference type="RefSeq" id="WP_011831575.1">
    <property type="nucleotide sequence ID" value="NC_008826.1"/>
</dbReference>
<gene>
    <name evidence="1" type="ordered locus">Mpe_B0212</name>
</gene>
<organism evidence="1 2">
    <name type="scientific">Methylibium petroleiphilum (strain ATCC BAA-1232 / LMG 22953 / PM1)</name>
    <dbReference type="NCBI Taxonomy" id="420662"/>
    <lineage>
        <taxon>Bacteria</taxon>
        <taxon>Pseudomonadati</taxon>
        <taxon>Pseudomonadota</taxon>
        <taxon>Betaproteobacteria</taxon>
        <taxon>Burkholderiales</taxon>
        <taxon>Sphaerotilaceae</taxon>
        <taxon>Methylibium</taxon>
    </lineage>
</organism>
<dbReference type="GO" id="GO:0004803">
    <property type="term" value="F:transposase activity"/>
    <property type="evidence" value="ECO:0007669"/>
    <property type="project" value="InterPro"/>
</dbReference>
<protein>
    <submittedName>
        <fullName evidence="1">Uncharacterized protein</fullName>
    </submittedName>
</protein>
<accession>A2SN48</accession>
<dbReference type="GO" id="GO:0043565">
    <property type="term" value="F:sequence-specific DNA binding"/>
    <property type="evidence" value="ECO:0007669"/>
    <property type="project" value="InterPro"/>
</dbReference>
<dbReference type="EMBL" id="CP000556">
    <property type="protein sequence ID" value="ABM96987.1"/>
    <property type="molecule type" value="Genomic_DNA"/>
</dbReference>
<dbReference type="KEGG" id="mpt:Mpe_B0212"/>
<dbReference type="SUPFAM" id="SSF48295">
    <property type="entry name" value="TrpR-like"/>
    <property type="match status" value="1"/>
</dbReference>
<dbReference type="HOGENOM" id="CLU_982848_0_0_4"/>
<sequence length="287" mass="31843">MRDYLHGPSSQVNGALSFASDEVGPKARRTPKRERRVQLGQVFGLLTAIEDLGGDRAMAYRWKCRCACGGETASSEYSLIYGNVRSCGCIGFENMYKRRLAAARERFVGKTWGWLTVTEILPPAGNDRNFRFVASCACGAPNFKIGNTASLLSGWVSTCCSPRFSMQSKNTLLLDVLRQIHEGATHYPRNYRAVKLLTERGALHKRTGAVTNHGRKCLATGKFSSLPVAAPRKDWTDEQRLAIVLSSYRGEVLHAEFAAKVGISITTLYRWRSKFRKSSLLGPSALR</sequence>
<keyword evidence="1" id="KW-0614">Plasmid</keyword>
<dbReference type="InterPro" id="IPR010921">
    <property type="entry name" value="Trp_repressor/repl_initiator"/>
</dbReference>
<evidence type="ECO:0000313" key="1">
    <source>
        <dbReference type="EMBL" id="ABM96987.1"/>
    </source>
</evidence>